<reference evidence="1" key="1">
    <citation type="journal article" date="2023" name="Mol. Phylogenet. Evol.">
        <title>Genome-scale phylogeny and comparative genomics of the fungal order Sordariales.</title>
        <authorList>
            <person name="Hensen N."/>
            <person name="Bonometti L."/>
            <person name="Westerberg I."/>
            <person name="Brannstrom I.O."/>
            <person name="Guillou S."/>
            <person name="Cros-Aarteil S."/>
            <person name="Calhoun S."/>
            <person name="Haridas S."/>
            <person name="Kuo A."/>
            <person name="Mondo S."/>
            <person name="Pangilinan J."/>
            <person name="Riley R."/>
            <person name="LaButti K."/>
            <person name="Andreopoulos B."/>
            <person name="Lipzen A."/>
            <person name="Chen C."/>
            <person name="Yan M."/>
            <person name="Daum C."/>
            <person name="Ng V."/>
            <person name="Clum A."/>
            <person name="Steindorff A."/>
            <person name="Ohm R.A."/>
            <person name="Martin F."/>
            <person name="Silar P."/>
            <person name="Natvig D.O."/>
            <person name="Lalanne C."/>
            <person name="Gautier V."/>
            <person name="Ament-Velasquez S.L."/>
            <person name="Kruys A."/>
            <person name="Hutchinson M.I."/>
            <person name="Powell A.J."/>
            <person name="Barry K."/>
            <person name="Miller A.N."/>
            <person name="Grigoriev I.V."/>
            <person name="Debuchy R."/>
            <person name="Gladieux P."/>
            <person name="Hiltunen Thoren M."/>
            <person name="Johannesson H."/>
        </authorList>
    </citation>
    <scope>NUCLEOTIDE SEQUENCE</scope>
    <source>
        <strain evidence="1">CBS 990.96</strain>
    </source>
</reference>
<comment type="caution">
    <text evidence="1">The sequence shown here is derived from an EMBL/GenBank/DDBJ whole genome shotgun (WGS) entry which is preliminary data.</text>
</comment>
<gene>
    <name evidence="1" type="ORF">QBC38DRAFT_176044</name>
</gene>
<protein>
    <submittedName>
        <fullName evidence="1">Uncharacterized protein</fullName>
    </submittedName>
</protein>
<organism evidence="1 2">
    <name type="scientific">Podospora fimiseda</name>
    <dbReference type="NCBI Taxonomy" id="252190"/>
    <lineage>
        <taxon>Eukaryota</taxon>
        <taxon>Fungi</taxon>
        <taxon>Dikarya</taxon>
        <taxon>Ascomycota</taxon>
        <taxon>Pezizomycotina</taxon>
        <taxon>Sordariomycetes</taxon>
        <taxon>Sordariomycetidae</taxon>
        <taxon>Sordariales</taxon>
        <taxon>Podosporaceae</taxon>
        <taxon>Podospora</taxon>
    </lineage>
</organism>
<dbReference type="AlphaFoldDB" id="A0AAN6YKZ0"/>
<dbReference type="EMBL" id="MU865682">
    <property type="protein sequence ID" value="KAK4220631.1"/>
    <property type="molecule type" value="Genomic_DNA"/>
</dbReference>
<accession>A0AAN6YKZ0</accession>
<sequence length="213" mass="23473">MGCRVTEDWAVLTEIKTTLAPFKFIPKEFEGRKPNLSDVVTHIFSLHRDLKHLHREYATTFERSGGFDSSIFLSRIIPGTSCLPLAVSGGLPQSLLQRALYTCRRPTGCMRQAITKPVVCARSSKNQQVGPHGREPPRPLSIYTKESASLDIDSSVCNQIVKPAQVTFSLLVPETVIVVYLLATPNHCSTVHLQLGSLSEVLNVGFITLSAEQ</sequence>
<reference evidence="1" key="2">
    <citation type="submission" date="2023-05" db="EMBL/GenBank/DDBJ databases">
        <authorList>
            <consortium name="Lawrence Berkeley National Laboratory"/>
            <person name="Steindorff A."/>
            <person name="Hensen N."/>
            <person name="Bonometti L."/>
            <person name="Westerberg I."/>
            <person name="Brannstrom I.O."/>
            <person name="Guillou S."/>
            <person name="Cros-Aarteil S."/>
            <person name="Calhoun S."/>
            <person name="Haridas S."/>
            <person name="Kuo A."/>
            <person name="Mondo S."/>
            <person name="Pangilinan J."/>
            <person name="Riley R."/>
            <person name="Labutti K."/>
            <person name="Andreopoulos B."/>
            <person name="Lipzen A."/>
            <person name="Chen C."/>
            <person name="Yanf M."/>
            <person name="Daum C."/>
            <person name="Ng V."/>
            <person name="Clum A."/>
            <person name="Ohm R."/>
            <person name="Martin F."/>
            <person name="Silar P."/>
            <person name="Natvig D."/>
            <person name="Lalanne C."/>
            <person name="Gautier V."/>
            <person name="Ament-Velasquez S.L."/>
            <person name="Kruys A."/>
            <person name="Hutchinson M.I."/>
            <person name="Powell A.J."/>
            <person name="Barry K."/>
            <person name="Miller A.N."/>
            <person name="Grigoriev I.V."/>
            <person name="Debuchy R."/>
            <person name="Gladieux P."/>
            <person name="Thoren M.H."/>
            <person name="Johannesson H."/>
        </authorList>
    </citation>
    <scope>NUCLEOTIDE SEQUENCE</scope>
    <source>
        <strain evidence="1">CBS 990.96</strain>
    </source>
</reference>
<evidence type="ECO:0000313" key="1">
    <source>
        <dbReference type="EMBL" id="KAK4220631.1"/>
    </source>
</evidence>
<evidence type="ECO:0000313" key="2">
    <source>
        <dbReference type="Proteomes" id="UP001301958"/>
    </source>
</evidence>
<keyword evidence="2" id="KW-1185">Reference proteome</keyword>
<dbReference type="Proteomes" id="UP001301958">
    <property type="component" value="Unassembled WGS sequence"/>
</dbReference>
<proteinExistence type="predicted"/>
<name>A0AAN6YKZ0_9PEZI</name>